<dbReference type="EMBL" id="JAESWA010000022">
    <property type="protein sequence ID" value="MBL4931889.1"/>
    <property type="molecule type" value="Genomic_DNA"/>
</dbReference>
<evidence type="ECO:0000259" key="4">
    <source>
        <dbReference type="PROSITE" id="PS51379"/>
    </source>
</evidence>
<evidence type="ECO:0000256" key="2">
    <source>
        <dbReference type="ARBA" id="ARBA00023004"/>
    </source>
</evidence>
<comment type="caution">
    <text evidence="5">The sequence shown here is derived from an EMBL/GenBank/DDBJ whole genome shotgun (WGS) entry which is preliminary data.</text>
</comment>
<dbReference type="InterPro" id="IPR017900">
    <property type="entry name" value="4Fe4S_Fe_S_CS"/>
</dbReference>
<dbReference type="Gene3D" id="3.30.70.20">
    <property type="match status" value="1"/>
</dbReference>
<feature type="domain" description="4Fe-4S ferredoxin-type" evidence="4">
    <location>
        <begin position="190"/>
        <end position="219"/>
    </location>
</feature>
<dbReference type="InterPro" id="IPR029039">
    <property type="entry name" value="Flavoprotein-like_sf"/>
</dbReference>
<evidence type="ECO:0000256" key="3">
    <source>
        <dbReference type="ARBA" id="ARBA00023014"/>
    </source>
</evidence>
<dbReference type="InterPro" id="IPR017896">
    <property type="entry name" value="4Fe4S_Fe-S-bd"/>
</dbReference>
<keyword evidence="6" id="KW-1185">Reference proteome</keyword>
<evidence type="ECO:0000313" key="6">
    <source>
        <dbReference type="Proteomes" id="UP000623681"/>
    </source>
</evidence>
<proteinExistence type="predicted"/>
<name>A0A937K4H7_9CLOT</name>
<dbReference type="SUPFAM" id="SSF54862">
    <property type="entry name" value="4Fe-4S ferredoxins"/>
    <property type="match status" value="1"/>
</dbReference>
<dbReference type="GO" id="GO:0051536">
    <property type="term" value="F:iron-sulfur cluster binding"/>
    <property type="evidence" value="ECO:0007669"/>
    <property type="project" value="UniProtKB-KW"/>
</dbReference>
<evidence type="ECO:0000256" key="1">
    <source>
        <dbReference type="ARBA" id="ARBA00022723"/>
    </source>
</evidence>
<keyword evidence="2" id="KW-0408">Iron</keyword>
<organism evidence="5 6">
    <name type="scientific">Clostridium paridis</name>
    <dbReference type="NCBI Taxonomy" id="2803863"/>
    <lineage>
        <taxon>Bacteria</taxon>
        <taxon>Bacillati</taxon>
        <taxon>Bacillota</taxon>
        <taxon>Clostridia</taxon>
        <taxon>Eubacteriales</taxon>
        <taxon>Clostridiaceae</taxon>
        <taxon>Clostridium</taxon>
    </lineage>
</organism>
<reference evidence="5" key="1">
    <citation type="submission" date="2021-01" db="EMBL/GenBank/DDBJ databases">
        <title>Genome public.</title>
        <authorList>
            <person name="Liu C."/>
            <person name="Sun Q."/>
        </authorList>
    </citation>
    <scope>NUCLEOTIDE SEQUENCE</scope>
    <source>
        <strain evidence="5">YIM B02565</strain>
    </source>
</reference>
<evidence type="ECO:0000313" key="5">
    <source>
        <dbReference type="EMBL" id="MBL4931889.1"/>
    </source>
</evidence>
<protein>
    <submittedName>
        <fullName evidence="5">EFR1 family ferrodoxin</fullName>
    </submittedName>
</protein>
<accession>A0A937K4H7</accession>
<dbReference type="Proteomes" id="UP000623681">
    <property type="component" value="Unassembled WGS sequence"/>
</dbReference>
<dbReference type="PROSITE" id="PS51379">
    <property type="entry name" value="4FE4S_FER_2"/>
    <property type="match status" value="1"/>
</dbReference>
<dbReference type="AlphaFoldDB" id="A0A937K4H7"/>
<sequence>MEITKDTILYFSGSGNSLQIAKDISSNLGEFNLINIGSLLNEKEIEVKARTIGIIFPVYYARMPLIVENVAKKLKISIDTYVFGIASHGGAPANVLIRLDDKLKENGLGLNSGFLIHMPANNVLAYNPKTPEKHNKTFEREKEKVEKISAIIRERKSQKCEVSKLVIDRGIDKLFSKATNKIMNKLHEKDSEFWAKNNCNSCRICEKICPVNNIELKNNKPIWKHKCEQCTACIQFCTEKAIQFGTKTINRNRYKNPNVSLNEMINKTY</sequence>
<dbReference type="PROSITE" id="PS00198">
    <property type="entry name" value="4FE4S_FER_1"/>
    <property type="match status" value="1"/>
</dbReference>
<dbReference type="InterPro" id="IPR047964">
    <property type="entry name" value="EFR1-like"/>
</dbReference>
<dbReference type="NCBIfam" id="NF038196">
    <property type="entry name" value="ferrodoxin_EFR1"/>
    <property type="match status" value="1"/>
</dbReference>
<gene>
    <name evidence="5" type="ORF">JK634_08735</name>
</gene>
<dbReference type="SUPFAM" id="SSF52218">
    <property type="entry name" value="Flavoproteins"/>
    <property type="match status" value="1"/>
</dbReference>
<dbReference type="RefSeq" id="WP_202767272.1">
    <property type="nucleotide sequence ID" value="NZ_JAESWA010000022.1"/>
</dbReference>
<keyword evidence="1" id="KW-0479">Metal-binding</keyword>
<dbReference type="GO" id="GO:0046872">
    <property type="term" value="F:metal ion binding"/>
    <property type="evidence" value="ECO:0007669"/>
    <property type="project" value="UniProtKB-KW"/>
</dbReference>
<keyword evidence="3" id="KW-0411">Iron-sulfur</keyword>